<gene>
    <name evidence="1" type="ORF">RHMOL_Rhmol04G0341200</name>
</gene>
<comment type="caution">
    <text evidence="1">The sequence shown here is derived from an EMBL/GenBank/DDBJ whole genome shotgun (WGS) entry which is preliminary data.</text>
</comment>
<organism evidence="1 2">
    <name type="scientific">Rhododendron molle</name>
    <name type="common">Chinese azalea</name>
    <name type="synonym">Azalea mollis</name>
    <dbReference type="NCBI Taxonomy" id="49168"/>
    <lineage>
        <taxon>Eukaryota</taxon>
        <taxon>Viridiplantae</taxon>
        <taxon>Streptophyta</taxon>
        <taxon>Embryophyta</taxon>
        <taxon>Tracheophyta</taxon>
        <taxon>Spermatophyta</taxon>
        <taxon>Magnoliopsida</taxon>
        <taxon>eudicotyledons</taxon>
        <taxon>Gunneridae</taxon>
        <taxon>Pentapetalae</taxon>
        <taxon>asterids</taxon>
        <taxon>Ericales</taxon>
        <taxon>Ericaceae</taxon>
        <taxon>Ericoideae</taxon>
        <taxon>Rhodoreae</taxon>
        <taxon>Rhododendron</taxon>
    </lineage>
</organism>
<dbReference type="Proteomes" id="UP001062846">
    <property type="component" value="Chromosome 4"/>
</dbReference>
<protein>
    <submittedName>
        <fullName evidence="1">Uncharacterized protein</fullName>
    </submittedName>
</protein>
<evidence type="ECO:0000313" key="1">
    <source>
        <dbReference type="EMBL" id="KAI8561456.1"/>
    </source>
</evidence>
<keyword evidence="2" id="KW-1185">Reference proteome</keyword>
<reference evidence="1" key="1">
    <citation type="submission" date="2022-02" db="EMBL/GenBank/DDBJ databases">
        <title>Plant Genome Project.</title>
        <authorList>
            <person name="Zhang R.-G."/>
        </authorList>
    </citation>
    <scope>NUCLEOTIDE SEQUENCE</scope>
    <source>
        <strain evidence="1">AT1</strain>
    </source>
</reference>
<accession>A0ACC0P8I2</accession>
<name>A0ACC0P8I2_RHOML</name>
<sequence>MSVVEVYGVDAIERMLEDLIVASEQSATVKLPDPNSNVLPSSIPESEIREQKIDGEVQTAVHTSSQGIEGIDEPQKPNLHLKSPGTSNIPDPVMEIRQQPNGRIHGDAALKILMQKVRSLEINLSVLEEYIKELNRRQGDVVPELEKELSRYSMLLEKSRSDINELLEWKKIMDKGVTEFEVWKAIVSSRMDEVVRENGMLSFWVITVRSFMKQPDAICFLHHRIRCRKCRKRPGKSGKERDCCSGSELLLRISCNSQVSFKASIDVL</sequence>
<proteinExistence type="predicted"/>
<evidence type="ECO:0000313" key="2">
    <source>
        <dbReference type="Proteomes" id="UP001062846"/>
    </source>
</evidence>
<dbReference type="EMBL" id="CM046391">
    <property type="protein sequence ID" value="KAI8561456.1"/>
    <property type="molecule type" value="Genomic_DNA"/>
</dbReference>